<evidence type="ECO:0000256" key="2">
    <source>
        <dbReference type="ARBA" id="ARBA00022737"/>
    </source>
</evidence>
<keyword evidence="2" id="KW-0677">Repeat</keyword>
<reference evidence="8" key="3">
    <citation type="submission" date="2025-09" db="UniProtKB">
        <authorList>
            <consortium name="Ensembl"/>
        </authorList>
    </citation>
    <scope>IDENTIFICATION</scope>
</reference>
<feature type="domain" description="C2H2-type" evidence="7">
    <location>
        <begin position="879"/>
        <end position="906"/>
    </location>
</feature>
<dbReference type="GeneTree" id="ENSGT00940000154308"/>
<evidence type="ECO:0000256" key="5">
    <source>
        <dbReference type="PROSITE-ProRule" id="PRU00042"/>
    </source>
</evidence>
<dbReference type="SUPFAM" id="SSF57667">
    <property type="entry name" value="beta-beta-alpha zinc fingers"/>
    <property type="match status" value="5"/>
</dbReference>
<dbReference type="SMART" id="SM00355">
    <property type="entry name" value="ZnF_C2H2"/>
    <property type="match status" value="8"/>
</dbReference>
<feature type="region of interest" description="Disordered" evidence="6">
    <location>
        <begin position="148"/>
        <end position="169"/>
    </location>
</feature>
<dbReference type="InterPro" id="IPR036236">
    <property type="entry name" value="Znf_C2H2_sf"/>
</dbReference>
<dbReference type="Gene3D" id="3.30.160.60">
    <property type="entry name" value="Classic Zinc Finger"/>
    <property type="match status" value="8"/>
</dbReference>
<feature type="region of interest" description="Disordered" evidence="6">
    <location>
        <begin position="553"/>
        <end position="577"/>
    </location>
</feature>
<evidence type="ECO:0000256" key="1">
    <source>
        <dbReference type="ARBA" id="ARBA00022723"/>
    </source>
</evidence>
<evidence type="ECO:0000256" key="4">
    <source>
        <dbReference type="ARBA" id="ARBA00022833"/>
    </source>
</evidence>
<dbReference type="Proteomes" id="UP000694402">
    <property type="component" value="Unassembled WGS sequence"/>
</dbReference>
<reference evidence="9" key="1">
    <citation type="journal article" date="2018" name="PLoS ONE">
        <title>Chinook salmon (Oncorhynchus tshawytscha) genome and transcriptome.</title>
        <authorList>
            <person name="Christensen K.A."/>
            <person name="Leong J.S."/>
            <person name="Sakhrani D."/>
            <person name="Biagi C.A."/>
            <person name="Minkley D.R."/>
            <person name="Withler R.E."/>
            <person name="Rondeau E.B."/>
            <person name="Koop B.F."/>
            <person name="Devlin R.H."/>
        </authorList>
    </citation>
    <scope>NUCLEOTIDE SEQUENCE [LARGE SCALE GENOMIC DNA]</scope>
</reference>
<feature type="domain" description="C2H2-type" evidence="7">
    <location>
        <begin position="851"/>
        <end position="878"/>
    </location>
</feature>
<feature type="domain" description="C2H2-type" evidence="7">
    <location>
        <begin position="475"/>
        <end position="502"/>
    </location>
</feature>
<name>A0AAZ3QAL5_ONCTS</name>
<dbReference type="GO" id="GO:0008270">
    <property type="term" value="F:zinc ion binding"/>
    <property type="evidence" value="ECO:0007669"/>
    <property type="project" value="UniProtKB-KW"/>
</dbReference>
<evidence type="ECO:0000256" key="6">
    <source>
        <dbReference type="SAM" id="MobiDB-lite"/>
    </source>
</evidence>
<keyword evidence="9" id="KW-1185">Reference proteome</keyword>
<dbReference type="InterPro" id="IPR013087">
    <property type="entry name" value="Znf_C2H2_type"/>
</dbReference>
<dbReference type="AlphaFoldDB" id="A0AAZ3QAL5"/>
<evidence type="ECO:0000313" key="8">
    <source>
        <dbReference type="Ensembl" id="ENSOTSP00005125029.1"/>
    </source>
</evidence>
<sequence>MANCMGFHTQIASIMEVLANAAVAEVCKLVDDDYAVFRLEITQSQKENMALRRKLQLLEVKVARERVFASRPRSVKIVDRYRGIERGEGHLTRGHKSFVKPAGHNAWRDDQLIAVDEGSGTSTQHVIMIESTDAEAAGPGGLSLVKQERTEGEDPQHSRDIQTGAAAGAPPVATVDHIITPAHLWTRSRITEVSGTPNAVLKSEKDIKTLTVTQRLLHTGSDHRSDPERLGPGRPGCPPVPGSEYLPVFQHSQRVVNSHGDGDALATGGDDLSCFYTTEMDPGNMPLGLETQTDLSRRDWNQYSSSVYSEGRLDEKGEGLVIDEVTMKVEGDVPPTWNADNHHLGDGHLQGRDFLNYRERLETNPNGSTHSPLHMFRDRAPVSTSMGPSDSHGRFLFDRARAQAQGGGETSGSSKGKRFLCMFCNKGFSCPQKVEIHQRFHTGEKPFSCTQCHMHFAQAGDLKRHQRIHTGEKPYNCPQCEKRFSRQDHLKMHLKVHTGERPFTCEGHLTGGNRSFVKPAGHNVWRDDQNIAIESADAEDAGPEGLTLVKQERTEGEDPQHSRDIQTGAAAGVAPPVATEDLATAAVTQRRITEVSGMPNAVLKSETDNETLTVTQRILHTGSDHRSDPERLGQGPLGCPAPGSEYLLYGNPSPRTVHSHLDLGNASETVNDPSCSYNTKLGPVNMPLGLETQTDLSRAEWNRYSSSIYSEGSQDKKGEAIVVDEVKVEGDAPPTWSADSLLGDGHSQGRVFLDYRGSLETNRNGATHSPLHAFRDRDPVSTSTTPSDSQGCVLFDQVLNLNDQRAKARGGGATSGNSKEKRFLCMFCNKGFSCPQKVEIHQRVHTGVKPFSCTQCHMSFAQAGDLKRHQRVHTGEKPFSCPQCEKRFSQAGDLKRHQRVHTGEKPYSCTQCHMRFALAGNLKMHLKVHTGERPFACRHCGKRFSERSYLRIHQQKNHSTL</sequence>
<gene>
    <name evidence="8" type="primary">LOC112231879</name>
</gene>
<feature type="domain" description="C2H2-type" evidence="7">
    <location>
        <begin position="823"/>
        <end position="850"/>
    </location>
</feature>
<dbReference type="Pfam" id="PF00096">
    <property type="entry name" value="zf-C2H2"/>
    <property type="match status" value="6"/>
</dbReference>
<dbReference type="Ensembl" id="ENSOTST00005161714.1">
    <property type="protein sequence ID" value="ENSOTSP00005125029.1"/>
    <property type="gene ID" value="ENSOTSG00005068205.1"/>
</dbReference>
<feature type="compositionally biased region" description="Low complexity" evidence="6">
    <location>
        <begin position="567"/>
        <end position="577"/>
    </location>
</feature>
<feature type="domain" description="C2H2-type" evidence="7">
    <location>
        <begin position="419"/>
        <end position="446"/>
    </location>
</feature>
<dbReference type="GO" id="GO:0045893">
    <property type="term" value="P:positive regulation of DNA-templated transcription"/>
    <property type="evidence" value="ECO:0007669"/>
    <property type="project" value="UniProtKB-ARBA"/>
</dbReference>
<dbReference type="GO" id="GO:0043565">
    <property type="term" value="F:sequence-specific DNA binding"/>
    <property type="evidence" value="ECO:0007669"/>
    <property type="project" value="UniProtKB-ARBA"/>
</dbReference>
<keyword evidence="4" id="KW-0862">Zinc</keyword>
<dbReference type="GO" id="GO:0005694">
    <property type="term" value="C:chromosome"/>
    <property type="evidence" value="ECO:0007669"/>
    <property type="project" value="UniProtKB-ARBA"/>
</dbReference>
<evidence type="ECO:0000313" key="9">
    <source>
        <dbReference type="Proteomes" id="UP000694402"/>
    </source>
</evidence>
<feature type="region of interest" description="Disordered" evidence="6">
    <location>
        <begin position="764"/>
        <end position="788"/>
    </location>
</feature>
<feature type="domain" description="C2H2-type" evidence="7">
    <location>
        <begin position="447"/>
        <end position="474"/>
    </location>
</feature>
<feature type="compositionally biased region" description="Basic and acidic residues" evidence="6">
    <location>
        <begin position="553"/>
        <end position="564"/>
    </location>
</feature>
<feature type="compositionally biased region" description="Basic and acidic residues" evidence="6">
    <location>
        <begin position="148"/>
        <end position="160"/>
    </location>
</feature>
<accession>A0AAZ3QAL5</accession>
<evidence type="ECO:0000259" key="7">
    <source>
        <dbReference type="PROSITE" id="PS50157"/>
    </source>
</evidence>
<dbReference type="FunFam" id="3.30.160.60:FF:002343">
    <property type="entry name" value="Zinc finger protein 33A"/>
    <property type="match status" value="5"/>
</dbReference>
<dbReference type="PROSITE" id="PS50157">
    <property type="entry name" value="ZINC_FINGER_C2H2_2"/>
    <property type="match status" value="8"/>
</dbReference>
<evidence type="ECO:0000256" key="3">
    <source>
        <dbReference type="ARBA" id="ARBA00022771"/>
    </source>
</evidence>
<dbReference type="PANTHER" id="PTHR16515">
    <property type="entry name" value="PR DOMAIN ZINC FINGER PROTEIN"/>
    <property type="match status" value="1"/>
</dbReference>
<proteinExistence type="predicted"/>
<dbReference type="GO" id="GO:0005634">
    <property type="term" value="C:nucleus"/>
    <property type="evidence" value="ECO:0007669"/>
    <property type="project" value="TreeGrafter"/>
</dbReference>
<organism evidence="8 9">
    <name type="scientific">Oncorhynchus tshawytscha</name>
    <name type="common">Chinook salmon</name>
    <name type="synonym">Salmo tshawytscha</name>
    <dbReference type="NCBI Taxonomy" id="74940"/>
    <lineage>
        <taxon>Eukaryota</taxon>
        <taxon>Metazoa</taxon>
        <taxon>Chordata</taxon>
        <taxon>Craniata</taxon>
        <taxon>Vertebrata</taxon>
        <taxon>Euteleostomi</taxon>
        <taxon>Actinopterygii</taxon>
        <taxon>Neopterygii</taxon>
        <taxon>Teleostei</taxon>
        <taxon>Protacanthopterygii</taxon>
        <taxon>Salmoniformes</taxon>
        <taxon>Salmonidae</taxon>
        <taxon>Salmoninae</taxon>
        <taxon>Oncorhynchus</taxon>
    </lineage>
</organism>
<dbReference type="InterPro" id="IPR050331">
    <property type="entry name" value="Zinc_finger"/>
</dbReference>
<keyword evidence="3 5" id="KW-0863">Zinc-finger</keyword>
<dbReference type="FunFam" id="3.30.160.60:FF:001732">
    <property type="entry name" value="Zgc:162936"/>
    <property type="match status" value="1"/>
</dbReference>
<reference evidence="8" key="2">
    <citation type="submission" date="2025-08" db="UniProtKB">
        <authorList>
            <consortium name="Ensembl"/>
        </authorList>
    </citation>
    <scope>IDENTIFICATION</scope>
</reference>
<dbReference type="PANTHER" id="PTHR16515:SF58">
    <property type="entry name" value="ZINC FINGER PROTEIN 22"/>
    <property type="match status" value="1"/>
</dbReference>
<feature type="domain" description="C2H2-type" evidence="7">
    <location>
        <begin position="907"/>
        <end position="934"/>
    </location>
</feature>
<dbReference type="PROSITE" id="PS00028">
    <property type="entry name" value="ZINC_FINGER_C2H2_1"/>
    <property type="match status" value="8"/>
</dbReference>
<protein>
    <recommendedName>
        <fullName evidence="7">C2H2-type domain-containing protein</fullName>
    </recommendedName>
</protein>
<feature type="domain" description="C2H2-type" evidence="7">
    <location>
        <begin position="935"/>
        <end position="961"/>
    </location>
</feature>
<keyword evidence="1" id="KW-0479">Metal-binding</keyword>